<reference evidence="7" key="1">
    <citation type="submission" date="2020-11" db="EMBL/GenBank/DDBJ databases">
        <authorList>
            <consortium name="DOE Joint Genome Institute"/>
            <person name="Ahrendt S."/>
            <person name="Riley R."/>
            <person name="Andreopoulos W."/>
            <person name="Labutti K."/>
            <person name="Pangilinan J."/>
            <person name="Ruiz-Duenas F.J."/>
            <person name="Barrasa J.M."/>
            <person name="Sanchez-Garcia M."/>
            <person name="Camarero S."/>
            <person name="Miyauchi S."/>
            <person name="Serrano A."/>
            <person name="Linde D."/>
            <person name="Babiker R."/>
            <person name="Drula E."/>
            <person name="Ayuso-Fernandez I."/>
            <person name="Pacheco R."/>
            <person name="Padilla G."/>
            <person name="Ferreira P."/>
            <person name="Barriuso J."/>
            <person name="Kellner H."/>
            <person name="Castanera R."/>
            <person name="Alfaro M."/>
            <person name="Ramirez L."/>
            <person name="Pisabarro A.G."/>
            <person name="Kuo A."/>
            <person name="Tritt A."/>
            <person name="Lipzen A."/>
            <person name="He G."/>
            <person name="Yan M."/>
            <person name="Ng V."/>
            <person name="Cullen D."/>
            <person name="Martin F."/>
            <person name="Rosso M.-N."/>
            <person name="Henrissat B."/>
            <person name="Hibbett D."/>
            <person name="Martinez A.T."/>
            <person name="Grigoriev I.V."/>
        </authorList>
    </citation>
    <scope>NUCLEOTIDE SEQUENCE</scope>
    <source>
        <strain evidence="7">CBS 506.95</strain>
    </source>
</reference>
<dbReference type="InterPro" id="IPR056536">
    <property type="entry name" value="TPR_NUP160_C"/>
</dbReference>
<comment type="subcellular location">
    <subcellularLocation>
        <location evidence="1">Nucleus</location>
    </subcellularLocation>
</comment>
<dbReference type="PANTHER" id="PTHR21286:SF0">
    <property type="entry name" value="NUCLEAR PORE COMPLEX PROTEIN NUP160"/>
    <property type="match status" value="1"/>
</dbReference>
<evidence type="ECO:0000259" key="4">
    <source>
        <dbReference type="Pfam" id="PF11715"/>
    </source>
</evidence>
<dbReference type="Pfam" id="PF23300">
    <property type="entry name" value="HEAT_Nup120"/>
    <property type="match status" value="1"/>
</dbReference>
<dbReference type="Pfam" id="PF11715">
    <property type="entry name" value="Beta-prop_Nup120_160"/>
    <property type="match status" value="1"/>
</dbReference>
<sequence length="1361" mass="151568">MEELCLVATHLSSVNTGPTAYFNVQTQRQNAPLPSPIQDNDFPADHATCSQALTTPTTGTILLRLIQGGVVVELTALSAPVPPLRVIFPATVIPNPTIFLWKETELHLLAVTDIGSLHRIVIPLDGFKLWQDQTENIWPREYFISNLPSESIRQCFAHAQGTHSIAIALPSGVLLRIEAESMGYDGQEEEWIETVFHYGSFLSSLTSYLPLNSGIPGSSDIISLATHQWPTDIGHVWSLSRDRTLRLWKAKLGCVASKALPSVPNSRDPSTSSSASAKYLLLDDEQQSLLKIFSVVSEEYERVDIYALAFIPISSSTTGGFFVVVDSSSDHLVEVGNIECPKHTAHCHLQDFVVHEGTLYTLWDRQGQSMVERAVIDVEGLRTHNLPPAVWKESHYAHQPELTPAYMEEQLLSTGSLTEKFLNAIMKPGVFSSLTLRTALDRYIDACLSLPGPPPPQLVNTYSSLCEHIAAVVGCTVTLNRDPQTGGFQHANYWTALKRDWEGFVARCRDVERSARWPIAIGSYGANGILVVERERIGSLIVEDQPIAIRRMLEVDQQLHPDHTLLAILWNLRSKLGPRTLSTLESRIIDLMHQEIAFSFAEILQDSARRLNFHEALDDGAQEWFAGRLQSVGDLDAATRITIDCLGGFDLAVKREEMEVEFLTLPPASEWLLAQAAAYSTTTVEARYDLSLCLIILLFFLADELQSWDPSLLAEVFAVFRGVAMLRSVCAQPSESGQSGKQGSSSADDVIAQMHNMNVSTPKSQNPFKSSLIHLLVGRSPAADGIASTAHNFLDSTGVLRSLSPARTTKHEVLFADQIKSLGFIDITRELLSSLPRTPAATFLQSQVLLKLGRVDDAAQLLETLAGCIGIPNMTLEDAEALGAVIPSSHAIQTEYAFYLFAAELFHNVYLVHEVRFSQLAIQVAPSSSDTVPLWNNVVKGLTEQALYEDAYATVMQIPYDNQKRELASQLAIHMCEENAVEKLMAFDFAGIAGEVEAALAFKARNADPRSKPSYPRILYTWYTRRGDYRNASLTMYQRARRLYDVIVDPTSFVSLAEDQLEALSVAINSLYLVEEKAQWILVPVVPDPARKRQKLSRHIPDSKYISSKYDAEIIHLSDMEYDCTLLRAQIDSIKREPSLLSSPEYLLPPSVIVMRLAQANQYNQAMSIAQSLKVDMTEIFILLTNQCIRLSRNPGAILEEDTSGWLLTDNASSWQGTPSDRGWRYLQRSLKRYDGQDSDYRYAKASLESILSIGRSLSPPPWLIDILDNHHPEYLIRISLRYENIADAVNYTYALILKSDKNVARETAKNAATTWLPYALIDQVLSAGDAQMKQPPNLTELRTEVNNRVKRMQKFSQNVA</sequence>
<protein>
    <submittedName>
        <fullName evidence="7">Nucleoporin Nup120/160-domain-containing protein</fullName>
    </submittedName>
</protein>
<keyword evidence="3" id="KW-0539">Nucleus</keyword>
<dbReference type="InterPro" id="IPR056548">
    <property type="entry name" value="HEAT_Nup120"/>
</dbReference>
<dbReference type="Pfam" id="PF23347">
    <property type="entry name" value="TPR_Nup160_C"/>
    <property type="match status" value="1"/>
</dbReference>
<evidence type="ECO:0000256" key="1">
    <source>
        <dbReference type="ARBA" id="ARBA00004123"/>
    </source>
</evidence>
<evidence type="ECO:0000256" key="3">
    <source>
        <dbReference type="ARBA" id="ARBA00023242"/>
    </source>
</evidence>
<proteinExistence type="predicted"/>
<dbReference type="InterPro" id="IPR021717">
    <property type="entry name" value="Nucleoporin_Nup160"/>
</dbReference>
<evidence type="ECO:0000313" key="8">
    <source>
        <dbReference type="Proteomes" id="UP000807306"/>
    </source>
</evidence>
<dbReference type="OrthoDB" id="67716at2759"/>
<name>A0A9P6JV48_9AGAR</name>
<dbReference type="PANTHER" id="PTHR21286">
    <property type="entry name" value="NUCLEAR PORE COMPLEX PROTEIN NUP160"/>
    <property type="match status" value="1"/>
</dbReference>
<dbReference type="GO" id="GO:0005643">
    <property type="term" value="C:nuclear pore"/>
    <property type="evidence" value="ECO:0007669"/>
    <property type="project" value="UniProtKB-ARBA"/>
</dbReference>
<dbReference type="EMBL" id="MU157825">
    <property type="protein sequence ID" value="KAF9535022.1"/>
    <property type="molecule type" value="Genomic_DNA"/>
</dbReference>
<keyword evidence="8" id="KW-1185">Reference proteome</keyword>
<comment type="caution">
    <text evidence="7">The sequence shown here is derived from an EMBL/GenBank/DDBJ whole genome shotgun (WGS) entry which is preliminary data.</text>
</comment>
<evidence type="ECO:0000259" key="6">
    <source>
        <dbReference type="Pfam" id="PF23347"/>
    </source>
</evidence>
<feature type="domain" description="NUP160 C-terminal TPR" evidence="6">
    <location>
        <begin position="1117"/>
        <end position="1355"/>
    </location>
</feature>
<dbReference type="Proteomes" id="UP000807306">
    <property type="component" value="Unassembled WGS sequence"/>
</dbReference>
<feature type="domain" description="Nucleoporin Nup120/160 beta-propeller" evidence="4">
    <location>
        <begin position="61"/>
        <end position="534"/>
    </location>
</feature>
<accession>A0A9P6JV48</accession>
<evidence type="ECO:0000313" key="7">
    <source>
        <dbReference type="EMBL" id="KAF9535022.1"/>
    </source>
</evidence>
<feature type="domain" description="Nucleoporin nup120-like HEAT repeat" evidence="5">
    <location>
        <begin position="815"/>
        <end position="977"/>
    </location>
</feature>
<evidence type="ECO:0000259" key="5">
    <source>
        <dbReference type="Pfam" id="PF23300"/>
    </source>
</evidence>
<dbReference type="InterPro" id="IPR059141">
    <property type="entry name" value="Beta-prop_Nup120_160"/>
</dbReference>
<dbReference type="GO" id="GO:0017056">
    <property type="term" value="F:structural constituent of nuclear pore"/>
    <property type="evidence" value="ECO:0007669"/>
    <property type="project" value="TreeGrafter"/>
</dbReference>
<gene>
    <name evidence="7" type="ORF">CPB83DRAFT_843354</name>
</gene>
<keyword evidence="2" id="KW-0813">Transport</keyword>
<evidence type="ECO:0000256" key="2">
    <source>
        <dbReference type="ARBA" id="ARBA00022448"/>
    </source>
</evidence>
<organism evidence="7 8">
    <name type="scientific">Crepidotus variabilis</name>
    <dbReference type="NCBI Taxonomy" id="179855"/>
    <lineage>
        <taxon>Eukaryota</taxon>
        <taxon>Fungi</taxon>
        <taxon>Dikarya</taxon>
        <taxon>Basidiomycota</taxon>
        <taxon>Agaricomycotina</taxon>
        <taxon>Agaricomycetes</taxon>
        <taxon>Agaricomycetidae</taxon>
        <taxon>Agaricales</taxon>
        <taxon>Agaricineae</taxon>
        <taxon>Crepidotaceae</taxon>
        <taxon>Crepidotus</taxon>
    </lineage>
</organism>